<protein>
    <submittedName>
        <fullName evidence="2">Uncharacterized protein</fullName>
    </submittedName>
</protein>
<feature type="chain" id="PRO_5034063194" evidence="1">
    <location>
        <begin position="21"/>
        <end position="467"/>
    </location>
</feature>
<evidence type="ECO:0000313" key="2">
    <source>
        <dbReference type="EMBL" id="QVL32186.1"/>
    </source>
</evidence>
<dbReference type="AlphaFoldDB" id="A0A8E6EYA9"/>
<keyword evidence="3" id="KW-1185">Reference proteome</keyword>
<accession>A0A8E6EYA9</accession>
<keyword evidence="1" id="KW-0732">Signal</keyword>
<organism evidence="2 3">
    <name type="scientific">Telmatocola sphagniphila</name>
    <dbReference type="NCBI Taxonomy" id="1123043"/>
    <lineage>
        <taxon>Bacteria</taxon>
        <taxon>Pseudomonadati</taxon>
        <taxon>Planctomycetota</taxon>
        <taxon>Planctomycetia</taxon>
        <taxon>Gemmatales</taxon>
        <taxon>Gemmataceae</taxon>
    </lineage>
</organism>
<name>A0A8E6EYA9_9BACT</name>
<evidence type="ECO:0000313" key="3">
    <source>
        <dbReference type="Proteomes" id="UP000676194"/>
    </source>
</evidence>
<reference evidence="2" key="1">
    <citation type="submission" date="2021-05" db="EMBL/GenBank/DDBJ databases">
        <title>Complete genome sequence of the cellulolytic planctomycete Telmatocola sphagniphila SP2T and characterization of the first cellulase from planctomycetes.</title>
        <authorList>
            <person name="Rakitin A.L."/>
            <person name="Beletsky A.V."/>
            <person name="Naumoff D.G."/>
            <person name="Kulichevskaya I.S."/>
            <person name="Mardanov A.V."/>
            <person name="Ravin N.V."/>
            <person name="Dedysh S.N."/>
        </authorList>
    </citation>
    <scope>NUCLEOTIDE SEQUENCE</scope>
    <source>
        <strain evidence="2">SP2T</strain>
    </source>
</reference>
<sequence length="467" mass="53222">MKKLWLCMAILMLYANFASAQADKPIPDLHVPLVIVPAKTPKPALKYTLLPDYNEMTSGDALGSYLKSFAEQSNLYFSAAGEKEFEKYETAKLTELPEAAATFGGKSLTNADSAARMDHIDWLSVTHLKRDGIQTLLPEVQQMRRLARALKIRARGQINQKKYPEAIETIKTMLGMARHMDQHPTVIGNLVGAAMALVAVQPLEEFTTEPNTPNLFWAYAWLPKPLIDFHRGIDSERYTLNYEFGNLMDPDLVWNEELIEKANTKLKVLLPLISDENFKKSEKVPATLNWISERWKDEKFLEGCKSRLIELGLDPKKVAKYPKEQLVFVDQIKKFEIYRDDQIKYAKLPSAQFVKLWSQPKGMKEGEDLLTQAFIGSYGILSPYRNAQLRVAQRFALLQVIEGLREYAALHEGKLPSALSEVDLPLPNDPITDKPFNYELKEGKATLKGTKFNERFQLVIYELEVKH</sequence>
<evidence type="ECO:0000256" key="1">
    <source>
        <dbReference type="SAM" id="SignalP"/>
    </source>
</evidence>
<feature type="signal peptide" evidence="1">
    <location>
        <begin position="1"/>
        <end position="20"/>
    </location>
</feature>
<dbReference type="EMBL" id="CP074694">
    <property type="protein sequence ID" value="QVL32186.1"/>
    <property type="molecule type" value="Genomic_DNA"/>
</dbReference>
<dbReference type="RefSeq" id="WP_213496900.1">
    <property type="nucleotide sequence ID" value="NZ_CP074694.1"/>
</dbReference>
<dbReference type="KEGG" id="tsph:KIH39_25680"/>
<proteinExistence type="predicted"/>
<dbReference type="Proteomes" id="UP000676194">
    <property type="component" value="Chromosome"/>
</dbReference>
<gene>
    <name evidence="2" type="ORF">KIH39_25680</name>
</gene>